<keyword evidence="2" id="KW-0456">Lyase</keyword>
<dbReference type="Proteomes" id="UP000245921">
    <property type="component" value="Unassembled WGS sequence"/>
</dbReference>
<gene>
    <name evidence="4" type="ORF">C7380_107108</name>
</gene>
<proteinExistence type="inferred from homology"/>
<evidence type="ECO:0000313" key="5">
    <source>
        <dbReference type="Proteomes" id="UP000245921"/>
    </source>
</evidence>
<comment type="similarity">
    <text evidence="1">Belongs to the class-I fumarase family.</text>
</comment>
<dbReference type="Pfam" id="PF05683">
    <property type="entry name" value="Fumerase_C"/>
    <property type="match status" value="1"/>
</dbReference>
<dbReference type="EMBL" id="QGGI01000007">
    <property type="protein sequence ID" value="PWJ95153.1"/>
    <property type="molecule type" value="Genomic_DNA"/>
</dbReference>
<dbReference type="Gene3D" id="3.20.130.10">
    <property type="entry name" value="Fe-S hydro-lyase, tartrate dehydratase beta-type, catalytic domain"/>
    <property type="match status" value="1"/>
</dbReference>
<evidence type="ECO:0000256" key="1">
    <source>
        <dbReference type="ARBA" id="ARBA00008876"/>
    </source>
</evidence>
<evidence type="ECO:0000256" key="2">
    <source>
        <dbReference type="ARBA" id="ARBA00023239"/>
    </source>
</evidence>
<reference evidence="4 5" key="1">
    <citation type="submission" date="2018-05" db="EMBL/GenBank/DDBJ databases">
        <title>Genomic Encyclopedia of Type Strains, Phase IV (KMG-IV): sequencing the most valuable type-strain genomes for metagenomic binning, comparative biology and taxonomic classification.</title>
        <authorList>
            <person name="Goeker M."/>
        </authorList>
    </citation>
    <scope>NUCLEOTIDE SEQUENCE [LARGE SCALE GENOMIC DNA]</scope>
    <source>
        <strain evidence="4 5">DSM 24906</strain>
    </source>
</reference>
<keyword evidence="5" id="KW-1185">Reference proteome</keyword>
<dbReference type="InterPro" id="IPR004647">
    <property type="entry name" value="Fe-S_hydro-lyase_TtdB-typ_cat"/>
</dbReference>
<protein>
    <submittedName>
        <fullName evidence="4">Fumarate hydratase subunit beta</fullName>
    </submittedName>
</protein>
<dbReference type="PANTHER" id="PTHR43351:SF2">
    <property type="entry name" value="L(+)-TARTRATE DEHYDRATASE SUBUNIT BETA-RELATED"/>
    <property type="match status" value="1"/>
</dbReference>
<dbReference type="SUPFAM" id="SSF117457">
    <property type="entry name" value="FumA C-terminal domain-like"/>
    <property type="match status" value="1"/>
</dbReference>
<comment type="caution">
    <text evidence="4">The sequence shown here is derived from an EMBL/GenBank/DDBJ whole genome shotgun (WGS) entry which is preliminary data.</text>
</comment>
<name>A0AA45HIX6_9BACT</name>
<evidence type="ECO:0000259" key="3">
    <source>
        <dbReference type="Pfam" id="PF05683"/>
    </source>
</evidence>
<sequence length="162" mass="18316">MRFDKYKAGDFISFSGEFIIMRDAAHKRIFELFQKGESLPIDFKNKIIFYAGPAKKPYFQSIGAIGPTTSNRMDPFLKFMYDLGVYATVGKGKRSSFVSDLNKDYSKFYLIAPSGVAAFLSEKIMSHEVLAFEDLGTESIQRIIVKDFPLIMGIDSKGNTIY</sequence>
<dbReference type="AlphaFoldDB" id="A0AA45HIX6"/>
<dbReference type="InterPro" id="IPR036660">
    <property type="entry name" value="Fe-S_hydroAse_TtdB_cat_sf"/>
</dbReference>
<accession>A0AA45HIX6</accession>
<dbReference type="PANTHER" id="PTHR43351">
    <property type="entry name" value="L(+)-TARTRATE DEHYDRATASE SUBUNIT BETA"/>
    <property type="match status" value="1"/>
</dbReference>
<evidence type="ECO:0000313" key="4">
    <source>
        <dbReference type="EMBL" id="PWJ95153.1"/>
    </source>
</evidence>
<dbReference type="GO" id="GO:0016836">
    <property type="term" value="F:hydro-lyase activity"/>
    <property type="evidence" value="ECO:0007669"/>
    <property type="project" value="InterPro"/>
</dbReference>
<feature type="domain" description="Fe-S hydro-lyase tartrate dehydratase beta-type catalytic" evidence="3">
    <location>
        <begin position="4"/>
        <end position="162"/>
    </location>
</feature>
<dbReference type="NCBIfam" id="TIGR00723">
    <property type="entry name" value="ttdB_fumA_fumB"/>
    <property type="match status" value="1"/>
</dbReference>
<organism evidence="4 5">
    <name type="scientific">Oceanotoga teriensis</name>
    <dbReference type="NCBI Taxonomy" id="515440"/>
    <lineage>
        <taxon>Bacteria</taxon>
        <taxon>Thermotogati</taxon>
        <taxon>Thermotogota</taxon>
        <taxon>Thermotogae</taxon>
        <taxon>Petrotogales</taxon>
        <taxon>Petrotogaceae</taxon>
        <taxon>Oceanotoga</taxon>
    </lineage>
</organism>